<reference evidence="2 3" key="1">
    <citation type="submission" date="2017-12" db="EMBL/GenBank/DDBJ databases">
        <title>Genomes of bacteria within cyanobacterial aggregates.</title>
        <authorList>
            <person name="Cai H."/>
        </authorList>
    </citation>
    <scope>NUCLEOTIDE SEQUENCE [LARGE SCALE GENOMIC DNA]</scope>
    <source>
        <strain evidence="2 3">TH16</strain>
    </source>
</reference>
<dbReference type="KEGG" id="ncb:C0V82_19845"/>
<protein>
    <submittedName>
        <fullName evidence="2">Uncharacterized protein</fullName>
    </submittedName>
</protein>
<feature type="compositionally biased region" description="Polar residues" evidence="1">
    <location>
        <begin position="75"/>
        <end position="87"/>
    </location>
</feature>
<name>A0A2K9NHM5_9PROT</name>
<dbReference type="AlphaFoldDB" id="A0A2K9NHM5"/>
<sequence length="216" mass="24586">MCRRVEVLEEKLHDLYLKIEPLLVHIEEVNNAQGALHDRVAVLESSSMDVTALWAEIIERKHLSVPEKLPESRVPTASSTTVQRTSRQLTRPNLLEGDKNQFAEIVNKLGLSREVGLALESVTDDNALLDWLTRQLLTTGQAWDRYERIGVEMRQLSRRWLLILPELGSMMDENLHEPVQYHAQGGRAQRILEVVRPGLIGPDKAVRLKAKVNITH</sequence>
<proteinExistence type="predicted"/>
<evidence type="ECO:0000313" key="2">
    <source>
        <dbReference type="EMBL" id="AUN32588.1"/>
    </source>
</evidence>
<dbReference type="EMBL" id="CP025612">
    <property type="protein sequence ID" value="AUN32588.1"/>
    <property type="molecule type" value="Genomic_DNA"/>
</dbReference>
<evidence type="ECO:0000313" key="3">
    <source>
        <dbReference type="Proteomes" id="UP000234752"/>
    </source>
</evidence>
<accession>A0A2K9NHM5</accession>
<dbReference type="Proteomes" id="UP000234752">
    <property type="component" value="Chromosome eg_2"/>
</dbReference>
<organism evidence="2 3">
    <name type="scientific">Niveispirillum cyanobacteriorum</name>
    <dbReference type="NCBI Taxonomy" id="1612173"/>
    <lineage>
        <taxon>Bacteria</taxon>
        <taxon>Pseudomonadati</taxon>
        <taxon>Pseudomonadota</taxon>
        <taxon>Alphaproteobacteria</taxon>
        <taxon>Rhodospirillales</taxon>
        <taxon>Azospirillaceae</taxon>
        <taxon>Niveispirillum</taxon>
    </lineage>
</organism>
<gene>
    <name evidence="2" type="ORF">C0V82_19845</name>
</gene>
<keyword evidence="3" id="KW-1185">Reference proteome</keyword>
<evidence type="ECO:0000256" key="1">
    <source>
        <dbReference type="SAM" id="MobiDB-lite"/>
    </source>
</evidence>
<feature type="region of interest" description="Disordered" evidence="1">
    <location>
        <begin position="68"/>
        <end position="87"/>
    </location>
</feature>